<sequence>MGEKLLLCALLANWGLSLRLENVSIPQYGIKDGGVTLGCFFDLEKDTFLVLKWYKDGHEFFRYSEQSTPFILTFPIDGVFVEITQSNMNQVVLRNISLRSSGSYRCEVSADLPSFRTLSQSGELFVTAPPRDLPHIDCHPPLIQQGDVLKCNCTSYASKPAASLMFYLNEGKANFGDMIEYLPALEPYGLETSILGLEFQVEVMHLKNGALRIKCTATIGNGYWVSNVTLYEASVNVNAQPSSPAGPNRLLSGVPRGNGSGGLLTLVVTFLLALLTHLHP</sequence>
<dbReference type="EMBL" id="LNIX01000003">
    <property type="protein sequence ID" value="OXA57048.1"/>
    <property type="molecule type" value="Genomic_DNA"/>
</dbReference>
<dbReference type="OrthoDB" id="10015491at2759"/>
<dbReference type="PANTHER" id="PTHR21261">
    <property type="entry name" value="BEAT PROTEIN"/>
    <property type="match status" value="1"/>
</dbReference>
<dbReference type="InterPro" id="IPR013783">
    <property type="entry name" value="Ig-like_fold"/>
</dbReference>
<dbReference type="Proteomes" id="UP000198287">
    <property type="component" value="Unassembled WGS sequence"/>
</dbReference>
<dbReference type="PANTHER" id="PTHR21261:SF5">
    <property type="entry name" value="BEATEN PATH VA, ISOFORM A-RELATED"/>
    <property type="match status" value="1"/>
</dbReference>
<dbReference type="InterPro" id="IPR036179">
    <property type="entry name" value="Ig-like_dom_sf"/>
</dbReference>
<feature type="domain" description="Ig-like" evidence="2">
    <location>
        <begin position="35"/>
        <end position="119"/>
    </location>
</feature>
<dbReference type="PROSITE" id="PS50835">
    <property type="entry name" value="IG_LIKE"/>
    <property type="match status" value="1"/>
</dbReference>
<organism evidence="3 4">
    <name type="scientific">Folsomia candida</name>
    <name type="common">Springtail</name>
    <dbReference type="NCBI Taxonomy" id="158441"/>
    <lineage>
        <taxon>Eukaryota</taxon>
        <taxon>Metazoa</taxon>
        <taxon>Ecdysozoa</taxon>
        <taxon>Arthropoda</taxon>
        <taxon>Hexapoda</taxon>
        <taxon>Collembola</taxon>
        <taxon>Entomobryomorpha</taxon>
        <taxon>Isotomoidea</taxon>
        <taxon>Isotomidae</taxon>
        <taxon>Proisotominae</taxon>
        <taxon>Folsomia</taxon>
    </lineage>
</organism>
<feature type="chain" id="PRO_5012013906" evidence="1">
    <location>
        <begin position="18"/>
        <end position="280"/>
    </location>
</feature>
<dbReference type="SUPFAM" id="SSF48726">
    <property type="entry name" value="Immunoglobulin"/>
    <property type="match status" value="1"/>
</dbReference>
<reference evidence="3 4" key="1">
    <citation type="submission" date="2015-12" db="EMBL/GenBank/DDBJ databases">
        <title>The genome of Folsomia candida.</title>
        <authorList>
            <person name="Faddeeva A."/>
            <person name="Derks M.F."/>
            <person name="Anvar Y."/>
            <person name="Smit S."/>
            <person name="Van Straalen N."/>
            <person name="Roelofs D."/>
        </authorList>
    </citation>
    <scope>NUCLEOTIDE SEQUENCE [LARGE SCALE GENOMIC DNA]</scope>
    <source>
        <strain evidence="3 4">VU population</strain>
        <tissue evidence="3">Whole body</tissue>
    </source>
</reference>
<evidence type="ECO:0000313" key="3">
    <source>
        <dbReference type="EMBL" id="OXA57048.1"/>
    </source>
</evidence>
<dbReference type="FunFam" id="2.60.40.10:FF:000437">
    <property type="entry name" value="Beat-IIIc, isoform A"/>
    <property type="match status" value="1"/>
</dbReference>
<comment type="caution">
    <text evidence="3">The sequence shown here is derived from an EMBL/GenBank/DDBJ whole genome shotgun (WGS) entry which is preliminary data.</text>
</comment>
<proteinExistence type="predicted"/>
<dbReference type="STRING" id="158441.A0A226EIK1"/>
<evidence type="ECO:0000256" key="1">
    <source>
        <dbReference type="SAM" id="SignalP"/>
    </source>
</evidence>
<dbReference type="OMA" id="THYIALP"/>
<accession>A0A226EIK1</accession>
<evidence type="ECO:0000313" key="4">
    <source>
        <dbReference type="Proteomes" id="UP000198287"/>
    </source>
</evidence>
<feature type="signal peptide" evidence="1">
    <location>
        <begin position="1"/>
        <end position="17"/>
    </location>
</feature>
<name>A0A226EIK1_FOLCA</name>
<gene>
    <name evidence="3" type="ORF">Fcan01_07565</name>
</gene>
<dbReference type="InterPro" id="IPR007110">
    <property type="entry name" value="Ig-like_dom"/>
</dbReference>
<keyword evidence="4" id="KW-1185">Reference proteome</keyword>
<keyword evidence="1" id="KW-0732">Signal</keyword>
<dbReference type="Gene3D" id="2.60.40.10">
    <property type="entry name" value="Immunoglobulins"/>
    <property type="match status" value="1"/>
</dbReference>
<evidence type="ECO:0000259" key="2">
    <source>
        <dbReference type="PROSITE" id="PS50835"/>
    </source>
</evidence>
<dbReference type="AlphaFoldDB" id="A0A226EIK1"/>
<protein>
    <submittedName>
        <fullName evidence="3">Cell adhesion molecule 1</fullName>
    </submittedName>
</protein>